<protein>
    <submittedName>
        <fullName evidence="2">Uncharacterized protein</fullName>
    </submittedName>
</protein>
<reference evidence="2" key="1">
    <citation type="submission" date="2022-01" db="EMBL/GenBank/DDBJ databases">
        <title>Comparative genomics reveals a dynamic genome evolution in the ectomycorrhizal milk-cap (Lactarius) mushrooms.</title>
        <authorList>
            <consortium name="DOE Joint Genome Institute"/>
            <person name="Lebreton A."/>
            <person name="Tang N."/>
            <person name="Kuo A."/>
            <person name="LaButti K."/>
            <person name="Drula E."/>
            <person name="Barry K."/>
            <person name="Clum A."/>
            <person name="Lipzen A."/>
            <person name="Mousain D."/>
            <person name="Ng V."/>
            <person name="Wang R."/>
            <person name="Wang X."/>
            <person name="Dai Y."/>
            <person name="Henrissat B."/>
            <person name="Grigoriev I.V."/>
            <person name="Guerin-Laguette A."/>
            <person name="Yu F."/>
            <person name="Martin F.M."/>
        </authorList>
    </citation>
    <scope>NUCLEOTIDE SEQUENCE</scope>
    <source>
        <strain evidence="2">QP</strain>
    </source>
</reference>
<keyword evidence="3" id="KW-1185">Reference proteome</keyword>
<proteinExistence type="predicted"/>
<keyword evidence="1" id="KW-0732">Signal</keyword>
<evidence type="ECO:0000313" key="3">
    <source>
        <dbReference type="Proteomes" id="UP001201163"/>
    </source>
</evidence>
<feature type="signal peptide" evidence="1">
    <location>
        <begin position="1"/>
        <end position="20"/>
    </location>
</feature>
<evidence type="ECO:0000256" key="1">
    <source>
        <dbReference type="SAM" id="SignalP"/>
    </source>
</evidence>
<evidence type="ECO:0000313" key="2">
    <source>
        <dbReference type="EMBL" id="KAH8988423.1"/>
    </source>
</evidence>
<dbReference type="Proteomes" id="UP001201163">
    <property type="component" value="Unassembled WGS sequence"/>
</dbReference>
<sequence length="129" mass="14479">MQRMADMFLIALKFAGCAVAHSVYPRRGVMGTIGNRESLISLSIHRRNLLTRWDGKRVQYEMRAERKACWHGPVECSPSFQDPYILASVASGVDKGCPMAKARPDWVRWSGSLDGYSIRTRTCDERGGA</sequence>
<dbReference type="EMBL" id="JAKELL010000042">
    <property type="protein sequence ID" value="KAH8988423.1"/>
    <property type="molecule type" value="Genomic_DNA"/>
</dbReference>
<name>A0AAD4LET9_9AGAM</name>
<comment type="caution">
    <text evidence="2">The sequence shown here is derived from an EMBL/GenBank/DDBJ whole genome shotgun (WGS) entry which is preliminary data.</text>
</comment>
<accession>A0AAD4LET9</accession>
<feature type="chain" id="PRO_5041957960" evidence="1">
    <location>
        <begin position="21"/>
        <end position="129"/>
    </location>
</feature>
<dbReference type="AlphaFoldDB" id="A0AAD4LET9"/>
<gene>
    <name evidence="2" type="ORF">EDB92DRAFT_1041345</name>
</gene>
<organism evidence="2 3">
    <name type="scientific">Lactarius akahatsu</name>
    <dbReference type="NCBI Taxonomy" id="416441"/>
    <lineage>
        <taxon>Eukaryota</taxon>
        <taxon>Fungi</taxon>
        <taxon>Dikarya</taxon>
        <taxon>Basidiomycota</taxon>
        <taxon>Agaricomycotina</taxon>
        <taxon>Agaricomycetes</taxon>
        <taxon>Russulales</taxon>
        <taxon>Russulaceae</taxon>
        <taxon>Lactarius</taxon>
    </lineage>
</organism>